<gene>
    <name evidence="4" type="ORF">AYI69_g1205</name>
</gene>
<organism evidence="4 5">
    <name type="scientific">Smittium culicis</name>
    <dbReference type="NCBI Taxonomy" id="133412"/>
    <lineage>
        <taxon>Eukaryota</taxon>
        <taxon>Fungi</taxon>
        <taxon>Fungi incertae sedis</taxon>
        <taxon>Zoopagomycota</taxon>
        <taxon>Kickxellomycotina</taxon>
        <taxon>Harpellomycetes</taxon>
        <taxon>Harpellales</taxon>
        <taxon>Legeriomycetaceae</taxon>
        <taxon>Smittium</taxon>
    </lineage>
</organism>
<dbReference type="GO" id="GO:0016020">
    <property type="term" value="C:membrane"/>
    <property type="evidence" value="ECO:0007669"/>
    <property type="project" value="InterPro"/>
</dbReference>
<dbReference type="NCBIfam" id="TIGR00231">
    <property type="entry name" value="small_GTP"/>
    <property type="match status" value="1"/>
</dbReference>
<dbReference type="PRINTS" id="PR00449">
    <property type="entry name" value="RASTRNSFRMNG"/>
</dbReference>
<dbReference type="PROSITE" id="PS51421">
    <property type="entry name" value="RAS"/>
    <property type="match status" value="1"/>
</dbReference>
<proteinExistence type="predicted"/>
<feature type="region of interest" description="Disordered" evidence="3">
    <location>
        <begin position="148"/>
        <end position="168"/>
    </location>
</feature>
<dbReference type="EMBL" id="LSSM01000326">
    <property type="protein sequence ID" value="OMJ29294.1"/>
    <property type="molecule type" value="Genomic_DNA"/>
</dbReference>
<comment type="caution">
    <text evidence="4">The sequence shown here is derived from an EMBL/GenBank/DDBJ whole genome shotgun (WGS) entry which is preliminary data.</text>
</comment>
<dbReference type="SUPFAM" id="SSF52540">
    <property type="entry name" value="P-loop containing nucleoside triphosphate hydrolases"/>
    <property type="match status" value="1"/>
</dbReference>
<accession>A0A1R1YQX6</accession>
<evidence type="ECO:0000313" key="4">
    <source>
        <dbReference type="EMBL" id="OMJ29294.1"/>
    </source>
</evidence>
<evidence type="ECO:0000256" key="3">
    <source>
        <dbReference type="SAM" id="MobiDB-lite"/>
    </source>
</evidence>
<keyword evidence="2" id="KW-0342">GTP-binding</keyword>
<name>A0A1R1YQX6_9FUNG</name>
<dbReference type="SMART" id="SM00175">
    <property type="entry name" value="RAB"/>
    <property type="match status" value="1"/>
</dbReference>
<dbReference type="InterPro" id="IPR001806">
    <property type="entry name" value="Small_GTPase"/>
</dbReference>
<dbReference type="OrthoDB" id="5976022at2759"/>
<dbReference type="InterPro" id="IPR027417">
    <property type="entry name" value="P-loop_NTPase"/>
</dbReference>
<dbReference type="SMART" id="SM00174">
    <property type="entry name" value="RHO"/>
    <property type="match status" value="1"/>
</dbReference>
<evidence type="ECO:0000256" key="1">
    <source>
        <dbReference type="ARBA" id="ARBA00022741"/>
    </source>
</evidence>
<protein>
    <submittedName>
        <fullName evidence="4">Protein ras-2</fullName>
    </submittedName>
</protein>
<dbReference type="PROSITE" id="PS51419">
    <property type="entry name" value="RAB"/>
    <property type="match status" value="1"/>
</dbReference>
<dbReference type="AlphaFoldDB" id="A0A1R1YQX6"/>
<evidence type="ECO:0000256" key="2">
    <source>
        <dbReference type="ARBA" id="ARBA00023134"/>
    </source>
</evidence>
<keyword evidence="1" id="KW-0547">Nucleotide-binding</keyword>
<dbReference type="Gene3D" id="3.40.50.300">
    <property type="entry name" value="P-loop containing nucleotide triphosphate hydrolases"/>
    <property type="match status" value="1"/>
</dbReference>
<dbReference type="PANTHER" id="PTHR24070">
    <property type="entry name" value="RAS, DI-RAS, AND RHEB FAMILY MEMBERS OF SMALL GTPASE SUPERFAMILY"/>
    <property type="match status" value="1"/>
</dbReference>
<keyword evidence="5" id="KW-1185">Reference proteome</keyword>
<dbReference type="GO" id="GO:0005525">
    <property type="term" value="F:GTP binding"/>
    <property type="evidence" value="ECO:0007669"/>
    <property type="project" value="UniProtKB-KW"/>
</dbReference>
<sequence>MLISIQSYDPTIEDSYRKQMVIDEIPCVLEVLDTAGQEEYSALRDQWIRSSFERIQSFIIQIARVKGAKSTAIVLVGNKSDLANEREVTYSEGETISNLMGCGFAETSAKRRSNVDYAFASVARMIRALSKRNEPAIVSKPNTSIPLSSAINIQPPSQDTSSKSFQTKKKKKRFNCIIL</sequence>
<dbReference type="Proteomes" id="UP000187429">
    <property type="component" value="Unassembled WGS sequence"/>
</dbReference>
<dbReference type="InterPro" id="IPR005225">
    <property type="entry name" value="Small_GTP-bd"/>
</dbReference>
<dbReference type="GO" id="GO:0003924">
    <property type="term" value="F:GTPase activity"/>
    <property type="evidence" value="ECO:0007669"/>
    <property type="project" value="InterPro"/>
</dbReference>
<dbReference type="Pfam" id="PF00071">
    <property type="entry name" value="Ras"/>
    <property type="match status" value="1"/>
</dbReference>
<dbReference type="InterPro" id="IPR020849">
    <property type="entry name" value="Small_GTPase_Ras-type"/>
</dbReference>
<reference evidence="5" key="1">
    <citation type="submission" date="2017-01" db="EMBL/GenBank/DDBJ databases">
        <authorList>
            <person name="Wang Y."/>
            <person name="White M."/>
            <person name="Kvist S."/>
            <person name="Moncalvo J.-M."/>
        </authorList>
    </citation>
    <scope>NUCLEOTIDE SEQUENCE [LARGE SCALE GENOMIC DNA]</scope>
    <source>
        <strain evidence="5">ID-206-W2</strain>
    </source>
</reference>
<evidence type="ECO:0000313" key="5">
    <source>
        <dbReference type="Proteomes" id="UP000187429"/>
    </source>
</evidence>
<dbReference type="GO" id="GO:0007165">
    <property type="term" value="P:signal transduction"/>
    <property type="evidence" value="ECO:0007669"/>
    <property type="project" value="InterPro"/>
</dbReference>
<dbReference type="SMART" id="SM00173">
    <property type="entry name" value="RAS"/>
    <property type="match status" value="1"/>
</dbReference>